<evidence type="ECO:0000313" key="4">
    <source>
        <dbReference type="Proteomes" id="UP001576780"/>
    </source>
</evidence>
<dbReference type="PANTHER" id="PTHR30349:SF64">
    <property type="entry name" value="PROPHAGE INTEGRASE INTD-RELATED"/>
    <property type="match status" value="1"/>
</dbReference>
<feature type="domain" description="Tyr recombinase" evidence="2">
    <location>
        <begin position="199"/>
        <end position="359"/>
    </location>
</feature>
<gene>
    <name evidence="3" type="ORF">ACE1CA_20090</name>
</gene>
<dbReference type="InterPro" id="IPR022000">
    <property type="entry name" value="Min27-like_integrase_DNA_bind"/>
</dbReference>
<evidence type="ECO:0000256" key="1">
    <source>
        <dbReference type="ARBA" id="ARBA00023172"/>
    </source>
</evidence>
<sequence>MHSKPNTTKASKGTVQVIASHGRLQLRFRYGEKRHYLSMNLVDTQVNRKAAEAKARQIELDIISGNFDPTLAKYKPHSALSTVTPEITPIVTPKASLTDIWEKFIEYKRPQCSPNTMKYMYGVYSGYLKKLPTHDLDKANEIRDYILQSIPLDSGKRFITRLAACCSWAIKSGMISENPFEGMATEIKLPKASKSEGINDINPFTLEERDAIIQAIENDRFCPQKSGFKHSRYAPLIKLLFATGCRPSEAIALQWKHISSDFKYITFEQAVINTDSGKQFREGLKTQEKRRFPCNESLRTMLKSIKPQDATPESLIFPSPEGKPVDLNNFRNRTWKTVLKGLGIEYRKLYQTRHTFITH</sequence>
<protein>
    <submittedName>
        <fullName evidence="3">Arm DNA-binding domain-containing protein</fullName>
    </submittedName>
</protein>
<evidence type="ECO:0000259" key="2">
    <source>
        <dbReference type="PROSITE" id="PS51898"/>
    </source>
</evidence>
<proteinExistence type="predicted"/>
<keyword evidence="3" id="KW-0238">DNA-binding</keyword>
<dbReference type="Gene3D" id="1.10.443.10">
    <property type="entry name" value="Intergrase catalytic core"/>
    <property type="match status" value="1"/>
</dbReference>
<organism evidence="3 4">
    <name type="scientific">Floridaenema evergladense BLCC-F167</name>
    <dbReference type="NCBI Taxonomy" id="3153639"/>
    <lineage>
        <taxon>Bacteria</taxon>
        <taxon>Bacillati</taxon>
        <taxon>Cyanobacteriota</taxon>
        <taxon>Cyanophyceae</taxon>
        <taxon>Oscillatoriophycideae</taxon>
        <taxon>Aerosakkonematales</taxon>
        <taxon>Aerosakkonemataceae</taxon>
        <taxon>Floridanema</taxon>
        <taxon>Floridanema evergladense</taxon>
    </lineage>
</organism>
<dbReference type="SUPFAM" id="SSF56349">
    <property type="entry name" value="DNA breaking-rejoining enzymes"/>
    <property type="match status" value="1"/>
</dbReference>
<dbReference type="InterPro" id="IPR011010">
    <property type="entry name" value="DNA_brk_join_enz"/>
</dbReference>
<dbReference type="InterPro" id="IPR013762">
    <property type="entry name" value="Integrase-like_cat_sf"/>
</dbReference>
<dbReference type="Pfam" id="PF00589">
    <property type="entry name" value="Phage_integrase"/>
    <property type="match status" value="1"/>
</dbReference>
<reference evidence="3 4" key="1">
    <citation type="submission" date="2024-09" db="EMBL/GenBank/DDBJ databases">
        <title>Floridaenema gen nov. (Aerosakkonemataceae, Aerosakkonematales ord. nov., Cyanobacteria) from benthic tropical and subtropical fresh waters, with the description of four new species.</title>
        <authorList>
            <person name="Moretto J.A."/>
            <person name="Berthold D.E."/>
            <person name="Lefler F.W."/>
            <person name="Huang I.-S."/>
            <person name="Laughinghouse H. IV."/>
        </authorList>
    </citation>
    <scope>NUCLEOTIDE SEQUENCE [LARGE SCALE GENOMIC DNA]</scope>
    <source>
        <strain evidence="3 4">BLCC-F167</strain>
    </source>
</reference>
<feature type="non-terminal residue" evidence="3">
    <location>
        <position position="359"/>
    </location>
</feature>
<evidence type="ECO:0000313" key="3">
    <source>
        <dbReference type="EMBL" id="MFB2836835.1"/>
    </source>
</evidence>
<keyword evidence="4" id="KW-1185">Reference proteome</keyword>
<keyword evidence="1" id="KW-0233">DNA recombination</keyword>
<dbReference type="InterPro" id="IPR002104">
    <property type="entry name" value="Integrase_catalytic"/>
</dbReference>
<dbReference type="PANTHER" id="PTHR30349">
    <property type="entry name" value="PHAGE INTEGRASE-RELATED"/>
    <property type="match status" value="1"/>
</dbReference>
<accession>A0ABV4WP21</accession>
<name>A0ABV4WP21_9CYAN</name>
<dbReference type="PROSITE" id="PS51898">
    <property type="entry name" value="TYR_RECOMBINASE"/>
    <property type="match status" value="1"/>
</dbReference>
<dbReference type="GO" id="GO:0003677">
    <property type="term" value="F:DNA binding"/>
    <property type="evidence" value="ECO:0007669"/>
    <property type="project" value="UniProtKB-KW"/>
</dbReference>
<dbReference type="Proteomes" id="UP001576780">
    <property type="component" value="Unassembled WGS sequence"/>
</dbReference>
<dbReference type="EMBL" id="JBHFNT010000176">
    <property type="protein sequence ID" value="MFB2836835.1"/>
    <property type="molecule type" value="Genomic_DNA"/>
</dbReference>
<dbReference type="InterPro" id="IPR050090">
    <property type="entry name" value="Tyrosine_recombinase_XerCD"/>
</dbReference>
<dbReference type="Pfam" id="PF12167">
    <property type="entry name" value="Arm-DNA-bind_2"/>
    <property type="match status" value="1"/>
</dbReference>
<comment type="caution">
    <text evidence="3">The sequence shown here is derived from an EMBL/GenBank/DDBJ whole genome shotgun (WGS) entry which is preliminary data.</text>
</comment>
<dbReference type="RefSeq" id="WP_413279198.1">
    <property type="nucleotide sequence ID" value="NZ_JBHFNT010000176.1"/>
</dbReference>